<sequence length="319" mass="35220">MCGRPLACFPHTDRECLTTSAQGYRDWTEYTSLPAGKGRPSTTPSRVSPKRSPSPYSGATFRDIFPDHYEMARCPVGCKRWLPASHSLDLWKFLASSIHHCGLPLPGTADTGSMAASLTVLRIWSEDFPPSAASWGTGLWGLGRGFPLGESVNIHPTLLYPLNPQQSVNIHLTLLYLINPQESVNIHPTLLYPLNPPCPRHQHHELVFTSTSTSRENTGVPTTHRGKKNTTWCGTKGHAESQQTGPGGKYRGRTECGFTELQSSEKSRTYHTHPPTDTHACVQTFGSGDKTVRKGHPGTKRFLPKLQREEEKGGDLLVM</sequence>
<feature type="region of interest" description="Disordered" evidence="1">
    <location>
        <begin position="211"/>
        <end position="251"/>
    </location>
</feature>
<reference evidence="2" key="1">
    <citation type="journal article" date="2023" name="G3 (Bethesda)">
        <title>A reference genome for the long-term kleptoplast-retaining sea slug Elysia crispata morphotype clarki.</title>
        <authorList>
            <person name="Eastman K.E."/>
            <person name="Pendleton A.L."/>
            <person name="Shaikh M.A."/>
            <person name="Suttiyut T."/>
            <person name="Ogas R."/>
            <person name="Tomko P."/>
            <person name="Gavelis G."/>
            <person name="Widhalm J.R."/>
            <person name="Wisecaver J.H."/>
        </authorList>
    </citation>
    <scope>NUCLEOTIDE SEQUENCE</scope>
    <source>
        <strain evidence="2">ECLA1</strain>
    </source>
</reference>
<keyword evidence="3" id="KW-1185">Reference proteome</keyword>
<name>A0AAE0Z9L7_9GAST</name>
<feature type="compositionally biased region" description="Polar residues" evidence="1">
    <location>
        <begin position="211"/>
        <end position="221"/>
    </location>
</feature>
<evidence type="ECO:0000313" key="2">
    <source>
        <dbReference type="EMBL" id="KAK3765398.1"/>
    </source>
</evidence>
<protein>
    <submittedName>
        <fullName evidence="2">Uncharacterized protein</fullName>
    </submittedName>
</protein>
<feature type="compositionally biased region" description="Low complexity" evidence="1">
    <location>
        <begin position="39"/>
        <end position="55"/>
    </location>
</feature>
<feature type="region of interest" description="Disordered" evidence="1">
    <location>
        <begin position="31"/>
        <end position="55"/>
    </location>
</feature>
<gene>
    <name evidence="2" type="ORF">RRG08_005929</name>
</gene>
<comment type="caution">
    <text evidence="2">The sequence shown here is derived from an EMBL/GenBank/DDBJ whole genome shotgun (WGS) entry which is preliminary data.</text>
</comment>
<accession>A0AAE0Z9L7</accession>
<organism evidence="2 3">
    <name type="scientific">Elysia crispata</name>
    <name type="common">lettuce slug</name>
    <dbReference type="NCBI Taxonomy" id="231223"/>
    <lineage>
        <taxon>Eukaryota</taxon>
        <taxon>Metazoa</taxon>
        <taxon>Spiralia</taxon>
        <taxon>Lophotrochozoa</taxon>
        <taxon>Mollusca</taxon>
        <taxon>Gastropoda</taxon>
        <taxon>Heterobranchia</taxon>
        <taxon>Euthyneura</taxon>
        <taxon>Panpulmonata</taxon>
        <taxon>Sacoglossa</taxon>
        <taxon>Placobranchoidea</taxon>
        <taxon>Plakobranchidae</taxon>
        <taxon>Elysia</taxon>
    </lineage>
</organism>
<proteinExistence type="predicted"/>
<dbReference type="AlphaFoldDB" id="A0AAE0Z9L7"/>
<evidence type="ECO:0000313" key="3">
    <source>
        <dbReference type="Proteomes" id="UP001283361"/>
    </source>
</evidence>
<dbReference type="EMBL" id="JAWDGP010004315">
    <property type="protein sequence ID" value="KAK3765398.1"/>
    <property type="molecule type" value="Genomic_DNA"/>
</dbReference>
<evidence type="ECO:0000256" key="1">
    <source>
        <dbReference type="SAM" id="MobiDB-lite"/>
    </source>
</evidence>
<dbReference type="Proteomes" id="UP001283361">
    <property type="component" value="Unassembled WGS sequence"/>
</dbReference>